<dbReference type="Pfam" id="PF00160">
    <property type="entry name" value="Pro_isomerase"/>
    <property type="match status" value="1"/>
</dbReference>
<evidence type="ECO:0000256" key="1">
    <source>
        <dbReference type="ARBA" id="ARBA00002388"/>
    </source>
</evidence>
<dbReference type="PANTHER" id="PTHR45625">
    <property type="entry name" value="PEPTIDYL-PROLYL CIS-TRANS ISOMERASE-RELATED"/>
    <property type="match status" value="1"/>
</dbReference>
<evidence type="ECO:0000259" key="4">
    <source>
        <dbReference type="PROSITE" id="PS50072"/>
    </source>
</evidence>
<dbReference type="InterPro" id="IPR044666">
    <property type="entry name" value="Cyclophilin_A-like"/>
</dbReference>
<dbReference type="GO" id="GO:0003755">
    <property type="term" value="F:peptidyl-prolyl cis-trans isomerase activity"/>
    <property type="evidence" value="ECO:0007669"/>
    <property type="project" value="InterPro"/>
</dbReference>
<keyword evidence="6" id="KW-1185">Reference proteome</keyword>
<feature type="region of interest" description="Disordered" evidence="2">
    <location>
        <begin position="1"/>
        <end position="31"/>
    </location>
</feature>
<evidence type="ECO:0000256" key="3">
    <source>
        <dbReference type="SAM" id="Phobius"/>
    </source>
</evidence>
<dbReference type="InterPro" id="IPR029000">
    <property type="entry name" value="Cyclophilin-like_dom_sf"/>
</dbReference>
<dbReference type="AlphaFoldDB" id="A0A9W6RCE6"/>
<dbReference type="CDD" id="cd00317">
    <property type="entry name" value="cyclophilin"/>
    <property type="match status" value="1"/>
</dbReference>
<comment type="caution">
    <text evidence="5">The sequence shown here is derived from an EMBL/GenBank/DDBJ whole genome shotgun (WGS) entry which is preliminary data.</text>
</comment>
<sequence>MSEPGGPDDQGGGAPQQPSYPYPQQQYPQQQYPHWQYPQWQPSMPPKKTSPAAVALIIGSVVVVVMMVLAFLAWGYPGFLRKPAANAGGGWFTTSPTARTTLVSPTPAETPTVRVPPSGDRAPMPKRTTPLANPVTCSFTPASGTPAPKKATPPPDGPAPSAGTVPVRIATSAGDIGLTLDRALAPCTVVNFLSLAKQGFYDGTSCHRLSVVTGLRMLQCGDPVGDGTGGPGYTIKDETFPELTYGRGVLAMATTAEPDSGGSQFFLVFGEAQIPPSYTVFGSIDDAGLAVLDKVAAGGVDPAAQGIGDGSGPPKIPVTFTGVTTP</sequence>
<comment type="function">
    <text evidence="1">PPIases accelerate the folding of proteins. It catalyzes the cis-trans isomerization of proline imidic peptide bonds in oligopeptides.</text>
</comment>
<evidence type="ECO:0000313" key="6">
    <source>
        <dbReference type="Proteomes" id="UP001165136"/>
    </source>
</evidence>
<feature type="compositionally biased region" description="Polar residues" evidence="2">
    <location>
        <begin position="98"/>
        <end position="109"/>
    </location>
</feature>
<dbReference type="PANTHER" id="PTHR45625:SF3">
    <property type="entry name" value="PEPTIDYL-PROLYL CIS-TRANS ISOMERASE B-RELATED"/>
    <property type="match status" value="1"/>
</dbReference>
<dbReference type="PROSITE" id="PS50072">
    <property type="entry name" value="CSA_PPIASE_2"/>
    <property type="match status" value="1"/>
</dbReference>
<keyword evidence="3" id="KW-0472">Membrane</keyword>
<protein>
    <submittedName>
        <fullName evidence="5">Peptidyl-prolyl cis-trans isomerase</fullName>
    </submittedName>
</protein>
<feature type="domain" description="PPIase cyclophilin-type" evidence="4">
    <location>
        <begin position="171"/>
        <end position="325"/>
    </location>
</feature>
<evidence type="ECO:0000256" key="2">
    <source>
        <dbReference type="SAM" id="MobiDB-lite"/>
    </source>
</evidence>
<gene>
    <name evidence="5" type="primary">ppiB</name>
    <name evidence="5" type="ORF">Atai01_81410</name>
</gene>
<dbReference type="Proteomes" id="UP001165136">
    <property type="component" value="Unassembled WGS sequence"/>
</dbReference>
<dbReference type="Gene3D" id="2.40.100.10">
    <property type="entry name" value="Cyclophilin-like"/>
    <property type="match status" value="1"/>
</dbReference>
<feature type="transmembrane region" description="Helical" evidence="3">
    <location>
        <begin position="52"/>
        <end position="74"/>
    </location>
</feature>
<dbReference type="SUPFAM" id="SSF50891">
    <property type="entry name" value="Cyclophilin-like"/>
    <property type="match status" value="1"/>
</dbReference>
<name>A0A9W6RCE6_9PSEU</name>
<feature type="region of interest" description="Disordered" evidence="2">
    <location>
        <begin position="98"/>
        <end position="162"/>
    </location>
</feature>
<feature type="compositionally biased region" description="Low complexity" evidence="2">
    <location>
        <begin position="140"/>
        <end position="150"/>
    </location>
</feature>
<accession>A0A9W6RCE6</accession>
<keyword evidence="3" id="KW-0812">Transmembrane</keyword>
<keyword evidence="3" id="KW-1133">Transmembrane helix</keyword>
<dbReference type="EMBL" id="BSTI01000038">
    <property type="protein sequence ID" value="GLY71522.1"/>
    <property type="molecule type" value="Genomic_DNA"/>
</dbReference>
<dbReference type="InterPro" id="IPR002130">
    <property type="entry name" value="Cyclophilin-type_PPIase_dom"/>
</dbReference>
<feature type="compositionally biased region" description="Low complexity" evidence="2">
    <location>
        <begin position="15"/>
        <end position="31"/>
    </location>
</feature>
<evidence type="ECO:0000313" key="5">
    <source>
        <dbReference type="EMBL" id="GLY71522.1"/>
    </source>
</evidence>
<keyword evidence="5" id="KW-0413">Isomerase</keyword>
<proteinExistence type="predicted"/>
<organism evidence="5 6">
    <name type="scientific">Amycolatopsis taiwanensis</name>
    <dbReference type="NCBI Taxonomy" id="342230"/>
    <lineage>
        <taxon>Bacteria</taxon>
        <taxon>Bacillati</taxon>
        <taxon>Actinomycetota</taxon>
        <taxon>Actinomycetes</taxon>
        <taxon>Pseudonocardiales</taxon>
        <taxon>Pseudonocardiaceae</taxon>
        <taxon>Amycolatopsis</taxon>
    </lineage>
</organism>
<dbReference type="RefSeq" id="WP_285491356.1">
    <property type="nucleotide sequence ID" value="NZ_BSTI01000038.1"/>
</dbReference>
<reference evidence="5" key="1">
    <citation type="submission" date="2023-03" db="EMBL/GenBank/DDBJ databases">
        <title>Amycolatopsis taiwanensis NBRC 103393.</title>
        <authorList>
            <person name="Ichikawa N."/>
            <person name="Sato H."/>
            <person name="Tonouchi N."/>
        </authorList>
    </citation>
    <scope>NUCLEOTIDE SEQUENCE</scope>
    <source>
        <strain evidence="5">NBRC 103393</strain>
    </source>
</reference>